<dbReference type="EMBL" id="QVQW01000002">
    <property type="protein sequence ID" value="RKU49100.1"/>
    <property type="molecule type" value="Genomic_DNA"/>
</dbReference>
<dbReference type="Pfam" id="PF11817">
    <property type="entry name" value="Foie-gras_1"/>
    <property type="match status" value="1"/>
</dbReference>
<dbReference type="STRING" id="177199.A0A420YMJ5"/>
<gene>
    <name evidence="4" type="ORF">DL546_006219</name>
</gene>
<feature type="compositionally biased region" description="Polar residues" evidence="1">
    <location>
        <begin position="878"/>
        <end position="890"/>
    </location>
</feature>
<feature type="domain" description="Trafficking protein particle complex subunit 11" evidence="3">
    <location>
        <begin position="336"/>
        <end position="602"/>
    </location>
</feature>
<sequence length="1226" mass="138590">MDDYPRFSLDHNVPLLVTLGVTTDESPYTLDTDPALRANAVTIESKTPSLDSDQARGLLSYILDHDASDLPWNGHDAAVKYRFRVRTAERTLSLPSRQAQLPENVEPPQSPVVLHSPYSPLSPVSQLYPDGLIDAKWVKKHQELVPSVILSFYNLTSDPTRATLDDNKLKSDINGVKGALQQSGYKSRLAVMILSEQKKASVEVQERLENIRRGCGLDPKCFFFIPAVDSRDQLERFAENAMATIYVQALNYYSDMSKHVRKKRSRGVAPSPTVPPTSGTSQTLSLHDWNVRYDFKSGVFAEYRQEMDVAFRSYEQAYENLLSSEVAELIPNWSPRFNEARQLADILSIRTLRCLLWAGQSTAAVRRWQHHRDRIADLVDRRGSSTNNYGWQAWEARWATVMANLLERAKLPDLVPSTLALYMPAEKGAMVDRIRPWELLHHTGYWYRLASRHLYRRRAFALAIPEDDRRPPASSPASWVANKAFTYDTYMCPEPHEEYPLNESKGVNHSQLITDCIMKARSEFQKRQQLRLAAELSLECSREFKDPKNVVLLLEPLWRDMSFRTEGWLDIAEELSWNLRKAAFATGRTDLVVTIDWELLNMGFTKLGNWHYDLSKSLHGMEADSKPTVKIHDGNVLSFLSTSFIFKSEEGKAGEVARAQLSVTSRAHLGTAPITIDRLQLDFVGSIRTLVLEHKHDLGHPSQEHRDTTIYSTQLEEKTEDEGDGQQTALHGDVELTLKPGETRVFNLDIPLREPGEANAASARFFIHHETFDMEFVAGFREDTASEKWYLSASSKKHVSRANAHSIRVLPRPPKMEIKLLTGPEEFYTNEYIDLQFELVNAEEEKASTKLDVIIRGDEPPPRFTIQVAGSDERREASTSSDESSIQNESLGGIDASKSGLVMVRIDAHACSATFDITLQVTYHLESDHATSIIQTGTFPLVIVSPFEANYDLFPRLHPGPWPTLFNYEATGIEVGPEDATAVVPRGISQAWCLITRYASFAITNLTVKGLDVRVKTPPSARCHTTQKEKLPDSGREVTPKTIEETSFDLVAQRMSLDERGTVALDVSFIIKWSRLPSESLPDPPVNTTILAVPKLSIFGMEPRVLGSVSFIKTPLEMIELTITIENASNHFLTFGLTMEPSEEFAFSGSKQTTMHVLPVSRRSTTYRLVPLIRDAWIRPSLVVRDKYFQKVLRVISTEGMKQDKDGFLIWVPPKEEDDEEEKVQQ</sequence>
<protein>
    <recommendedName>
        <fullName evidence="6">Trafficking protein particle complex subunit 11 domain-containing protein</fullName>
    </recommendedName>
</protein>
<evidence type="ECO:0008006" key="6">
    <source>
        <dbReference type="Google" id="ProtNLM"/>
    </source>
</evidence>
<accession>A0A420YMJ5</accession>
<feature type="region of interest" description="Disordered" evidence="1">
    <location>
        <begin position="868"/>
        <end position="890"/>
    </location>
</feature>
<evidence type="ECO:0000313" key="5">
    <source>
        <dbReference type="Proteomes" id="UP000275385"/>
    </source>
</evidence>
<dbReference type="InterPro" id="IPR021773">
    <property type="entry name" value="TPC11"/>
</dbReference>
<comment type="caution">
    <text evidence="4">The sequence shown here is derived from an EMBL/GenBank/DDBJ whole genome shotgun (WGS) entry which is preliminary data.</text>
</comment>
<dbReference type="Proteomes" id="UP000275385">
    <property type="component" value="Unassembled WGS sequence"/>
</dbReference>
<feature type="domain" description="Gryzun putative trafficking through Golgi" evidence="2">
    <location>
        <begin position="629"/>
        <end position="1213"/>
    </location>
</feature>
<dbReference type="AlphaFoldDB" id="A0A420YMJ5"/>
<dbReference type="PANTHER" id="PTHR14374">
    <property type="entry name" value="FOIE GRAS"/>
    <property type="match status" value="1"/>
</dbReference>
<dbReference type="InterPro" id="IPR012880">
    <property type="entry name" value="Gryzun"/>
</dbReference>
<organism evidence="4 5">
    <name type="scientific">Coniochaeta pulveracea</name>
    <dbReference type="NCBI Taxonomy" id="177199"/>
    <lineage>
        <taxon>Eukaryota</taxon>
        <taxon>Fungi</taxon>
        <taxon>Dikarya</taxon>
        <taxon>Ascomycota</taxon>
        <taxon>Pezizomycotina</taxon>
        <taxon>Sordariomycetes</taxon>
        <taxon>Sordariomycetidae</taxon>
        <taxon>Coniochaetales</taxon>
        <taxon>Coniochaetaceae</taxon>
        <taxon>Coniochaeta</taxon>
    </lineage>
</organism>
<name>A0A420YMJ5_9PEZI</name>
<dbReference type="Pfam" id="PF07919">
    <property type="entry name" value="Gryzun"/>
    <property type="match status" value="1"/>
</dbReference>
<evidence type="ECO:0000313" key="4">
    <source>
        <dbReference type="EMBL" id="RKU49100.1"/>
    </source>
</evidence>
<dbReference type="OrthoDB" id="6278596at2759"/>
<keyword evidence="5" id="KW-1185">Reference proteome</keyword>
<evidence type="ECO:0000259" key="2">
    <source>
        <dbReference type="Pfam" id="PF07919"/>
    </source>
</evidence>
<dbReference type="PANTHER" id="PTHR14374:SF0">
    <property type="entry name" value="TRAFFICKING PROTEIN PARTICLE COMPLEX SUBUNIT 11"/>
    <property type="match status" value="1"/>
</dbReference>
<evidence type="ECO:0000256" key="1">
    <source>
        <dbReference type="SAM" id="MobiDB-lite"/>
    </source>
</evidence>
<proteinExistence type="predicted"/>
<reference evidence="4 5" key="1">
    <citation type="submission" date="2018-08" db="EMBL/GenBank/DDBJ databases">
        <title>Draft genome of the lignicolous fungus Coniochaeta pulveracea.</title>
        <authorList>
            <person name="Borstlap C.J."/>
            <person name="De Witt R.N."/>
            <person name="Botha A."/>
            <person name="Volschenk H."/>
        </authorList>
    </citation>
    <scope>NUCLEOTIDE SEQUENCE [LARGE SCALE GENOMIC DNA]</scope>
    <source>
        <strain evidence="4 5">CAB683</strain>
    </source>
</reference>
<evidence type="ECO:0000259" key="3">
    <source>
        <dbReference type="Pfam" id="PF11817"/>
    </source>
</evidence>